<feature type="non-terminal residue" evidence="2">
    <location>
        <position position="1"/>
    </location>
</feature>
<proteinExistence type="predicted"/>
<sequence>GMSDSQCSIPTTKDYSSKDSDDSVADPTYELHQDSTSKLEDGDILSNHSGYSSSEHVVANNEPTGTRNANESDEYECLSFDLEKTRPLPRISTSMVFYKCQLWVYRGYCYVWVEGTAGRGAQEKGKHTRTKLSAE</sequence>
<feature type="compositionally biased region" description="Basic and acidic residues" evidence="1">
    <location>
        <begin position="29"/>
        <end position="41"/>
    </location>
</feature>
<reference evidence="2" key="1">
    <citation type="submission" date="2019-08" db="EMBL/GenBank/DDBJ databases">
        <title>The genome of the North American firefly Photinus pyralis.</title>
        <authorList>
            <consortium name="Photinus pyralis genome working group"/>
            <person name="Fallon T.R."/>
            <person name="Sander Lower S.E."/>
            <person name="Weng J.-K."/>
        </authorList>
    </citation>
    <scope>NUCLEOTIDE SEQUENCE</scope>
    <source>
        <strain evidence="2">TRF0915ILg1</strain>
        <tissue evidence="2">Whole body</tissue>
    </source>
</reference>
<comment type="caution">
    <text evidence="2">The sequence shown here is derived from an EMBL/GenBank/DDBJ whole genome shotgun (WGS) entry which is preliminary data.</text>
</comment>
<protein>
    <submittedName>
        <fullName evidence="2">Uncharacterized protein</fullName>
    </submittedName>
</protein>
<dbReference type="OrthoDB" id="6763847at2759"/>
<feature type="compositionally biased region" description="Polar residues" evidence="1">
    <location>
        <begin position="46"/>
        <end position="69"/>
    </location>
</feature>
<evidence type="ECO:0000313" key="3">
    <source>
        <dbReference type="Proteomes" id="UP000801492"/>
    </source>
</evidence>
<keyword evidence="3" id="KW-1185">Reference proteome</keyword>
<dbReference type="AlphaFoldDB" id="A0A8K0DA95"/>
<feature type="region of interest" description="Disordered" evidence="1">
    <location>
        <begin position="1"/>
        <end position="73"/>
    </location>
</feature>
<name>A0A8K0DA95_IGNLU</name>
<gene>
    <name evidence="2" type="ORF">ILUMI_04118</name>
</gene>
<dbReference type="Proteomes" id="UP000801492">
    <property type="component" value="Unassembled WGS sequence"/>
</dbReference>
<feature type="compositionally biased region" description="Polar residues" evidence="1">
    <location>
        <begin position="1"/>
        <end position="11"/>
    </location>
</feature>
<organism evidence="2 3">
    <name type="scientific">Ignelater luminosus</name>
    <name type="common">Cucubano</name>
    <name type="synonym">Pyrophorus luminosus</name>
    <dbReference type="NCBI Taxonomy" id="2038154"/>
    <lineage>
        <taxon>Eukaryota</taxon>
        <taxon>Metazoa</taxon>
        <taxon>Ecdysozoa</taxon>
        <taxon>Arthropoda</taxon>
        <taxon>Hexapoda</taxon>
        <taxon>Insecta</taxon>
        <taxon>Pterygota</taxon>
        <taxon>Neoptera</taxon>
        <taxon>Endopterygota</taxon>
        <taxon>Coleoptera</taxon>
        <taxon>Polyphaga</taxon>
        <taxon>Elateriformia</taxon>
        <taxon>Elateroidea</taxon>
        <taxon>Elateridae</taxon>
        <taxon>Agrypninae</taxon>
        <taxon>Pyrophorini</taxon>
        <taxon>Ignelater</taxon>
    </lineage>
</organism>
<dbReference type="EMBL" id="VTPC01001403">
    <property type="protein sequence ID" value="KAF2902064.1"/>
    <property type="molecule type" value="Genomic_DNA"/>
</dbReference>
<evidence type="ECO:0000256" key="1">
    <source>
        <dbReference type="SAM" id="MobiDB-lite"/>
    </source>
</evidence>
<accession>A0A8K0DA95</accession>
<feature type="non-terminal residue" evidence="2">
    <location>
        <position position="135"/>
    </location>
</feature>
<evidence type="ECO:0000313" key="2">
    <source>
        <dbReference type="EMBL" id="KAF2902064.1"/>
    </source>
</evidence>